<gene>
    <name evidence="1" type="ORF">VXS06_14360</name>
</gene>
<proteinExistence type="predicted"/>
<protein>
    <recommendedName>
        <fullName evidence="3">Apolipoprotein A1/A4/E domain protein</fullName>
    </recommendedName>
</protein>
<organism evidence="1 2">
    <name type="scientific">Photobacterium toruni</name>
    <dbReference type="NCBI Taxonomy" id="1935446"/>
    <lineage>
        <taxon>Bacteria</taxon>
        <taxon>Pseudomonadati</taxon>
        <taxon>Pseudomonadota</taxon>
        <taxon>Gammaproteobacteria</taxon>
        <taxon>Vibrionales</taxon>
        <taxon>Vibrionaceae</taxon>
        <taxon>Photobacterium</taxon>
    </lineage>
</organism>
<comment type="caution">
    <text evidence="1">The sequence shown here is derived from an EMBL/GenBank/DDBJ whole genome shotgun (WGS) entry which is preliminary data.</text>
</comment>
<dbReference type="RefSeq" id="WP_327775247.1">
    <property type="nucleotide sequence ID" value="NZ_JAYXUG010000013.1"/>
</dbReference>
<evidence type="ECO:0008006" key="3">
    <source>
        <dbReference type="Google" id="ProtNLM"/>
    </source>
</evidence>
<dbReference type="Proteomes" id="UP001306119">
    <property type="component" value="Unassembled WGS sequence"/>
</dbReference>
<reference evidence="1 2" key="1">
    <citation type="submission" date="2024-01" db="EMBL/GenBank/DDBJ databases">
        <title>Active colonisers of the gastrointestinal tract of Atlantic salmon farmed in a warm water region.</title>
        <authorList>
            <person name="Bowman J.P."/>
        </authorList>
    </citation>
    <scope>NUCLEOTIDE SEQUENCE [LARGE SCALE GENOMIC DNA]</scope>
    <source>
        <strain evidence="1 2">S3MW1</strain>
    </source>
</reference>
<evidence type="ECO:0000313" key="2">
    <source>
        <dbReference type="Proteomes" id="UP001306119"/>
    </source>
</evidence>
<keyword evidence="2" id="KW-1185">Reference proteome</keyword>
<accession>A0ABU6LDE1</accession>
<name>A0ABU6LDE1_9GAMM</name>
<evidence type="ECO:0000313" key="1">
    <source>
        <dbReference type="EMBL" id="MEC6832946.1"/>
    </source>
</evidence>
<dbReference type="EMBL" id="JAYXUG010000013">
    <property type="protein sequence ID" value="MEC6832946.1"/>
    <property type="molecule type" value="Genomic_DNA"/>
</dbReference>
<sequence>MNISKEDELVIKLSQLLDSVVLVLKSDNDVVQIPFAGEVPSLKKRTLDSIVEKFSTTFEKIDAAVKSVNNIANEARESAEVARGYSDASTTTFNDIEALSKRVEEELKTISEQSVVEVRNSLNELRLLGEKVSGELTGISDSVHTDKNNIDGLLVKITSLNDSIVNTKSQVENLKISIDSACSSTSNKINVFNEKYAELNTNCDLYISKITKLANQSIDTVNSTSQNAVKSVNDIANNAVSRVGSASSSAISNLNDVSERLQSDIDSKLLEINKSSDSAVNAVVTATDTANKSLSDTSTKIQHDLMLATNTATETVLSKAGAVDEVAKKAIKAQEAVDNHTTQVEELATIAVVGMAAEVLATQNVIVSFKESNK</sequence>